<dbReference type="EMBL" id="ML978068">
    <property type="protein sequence ID" value="KAF2017713.1"/>
    <property type="molecule type" value="Genomic_DNA"/>
</dbReference>
<evidence type="ECO:0000256" key="4">
    <source>
        <dbReference type="PROSITE-ProRule" id="PRU00452"/>
    </source>
</evidence>
<dbReference type="GO" id="GO:0061665">
    <property type="term" value="F:SUMO ligase activity"/>
    <property type="evidence" value="ECO:0007669"/>
    <property type="project" value="TreeGrafter"/>
</dbReference>
<organism evidence="7 8">
    <name type="scientific">Aaosphaeria arxii CBS 175.79</name>
    <dbReference type="NCBI Taxonomy" id="1450172"/>
    <lineage>
        <taxon>Eukaryota</taxon>
        <taxon>Fungi</taxon>
        <taxon>Dikarya</taxon>
        <taxon>Ascomycota</taxon>
        <taxon>Pezizomycotina</taxon>
        <taxon>Dothideomycetes</taxon>
        <taxon>Pleosporomycetidae</taxon>
        <taxon>Pleosporales</taxon>
        <taxon>Pleosporales incertae sedis</taxon>
        <taxon>Aaosphaeria</taxon>
    </lineage>
</organism>
<accession>A0A6A5XXS5</accession>
<dbReference type="PANTHER" id="PTHR10782">
    <property type="entry name" value="ZINC FINGER MIZ DOMAIN-CONTAINING PROTEIN"/>
    <property type="match status" value="1"/>
</dbReference>
<evidence type="ECO:0000256" key="5">
    <source>
        <dbReference type="SAM" id="MobiDB-lite"/>
    </source>
</evidence>
<evidence type="ECO:0000256" key="1">
    <source>
        <dbReference type="ARBA" id="ARBA00022723"/>
    </source>
</evidence>
<feature type="compositionally biased region" description="Polar residues" evidence="5">
    <location>
        <begin position="257"/>
        <end position="266"/>
    </location>
</feature>
<protein>
    <recommendedName>
        <fullName evidence="6">SP-RING-type domain-containing protein</fullName>
    </recommendedName>
</protein>
<dbReference type="OrthoDB" id="27975at2759"/>
<proteinExistence type="predicted"/>
<keyword evidence="8" id="KW-1185">Reference proteome</keyword>
<feature type="region of interest" description="Disordered" evidence="5">
    <location>
        <begin position="245"/>
        <end position="273"/>
    </location>
</feature>
<sequence length="721" mass="81075">MAREAPTYSRPTREYLLAVHEFVDLHPPTPQYPRDRPRLQVLCNALEVNDWDYLIIHQIYCLLEDAPEQLPPQILQHPGVGNAQDLLNHVLDSNALLSPELRLFFINMPHPMSVYTSLWPLVLQQHCDVFIQFAAQATNINNLHSMCRQRNFPPFAGELFHDVGIGSFTLQKLLFTAAFRHIMKLGHTPRAQHLEERALDIFRQNYMAFANSVKARPGDPYEPAARAQEHGRWSARFLQMCKHRAVPNPPSSQQQQGHIGSQRNQPVQPPTVLVPNYNALYNSRPQAPIDNAQHFGAQSINAAPPSQQGPHATDRPRLPMSVSHDPGRALDMRKPGSPLLPAAPFRLPQQRQPVPARFALHQAHLRSPTLKARQEETILYQYVDAFAVKPTRLVALGGRIAEWKVSISDEQMRSIPTNLFNNIAGAPSARVISQDSQLFRLRCITWNKSQPPSEHEWATAPTSWCPSAYFTFNNQPLEMRKKIHYGKSLPVDLTPMIKPGENVLKIGIVRPSGDESYQTYLLAIEIVTTARHDTIVNKCVEENCLSAPQVKEAIIQRLSGSSLDDEEIAIIQNNLTIGLLDPFSASKMCDIPARGRACLHNECFDLETFLKTRDRHGDCSVTDKWRCPICTADARPQHLVVDAFLQSVYAELDRDGLKGVREIVVNQDGEWVPKAVPREDSVQDHSTAAEDRNSSVGPARTEASRLPSADIDIIDIIDISD</sequence>
<dbReference type="InterPro" id="IPR013083">
    <property type="entry name" value="Znf_RING/FYVE/PHD"/>
</dbReference>
<dbReference type="Pfam" id="PF02891">
    <property type="entry name" value="zf-MIZ"/>
    <property type="match status" value="1"/>
</dbReference>
<dbReference type="GO" id="GO:0000785">
    <property type="term" value="C:chromatin"/>
    <property type="evidence" value="ECO:0007669"/>
    <property type="project" value="TreeGrafter"/>
</dbReference>
<dbReference type="GO" id="GO:0008270">
    <property type="term" value="F:zinc ion binding"/>
    <property type="evidence" value="ECO:0007669"/>
    <property type="project" value="UniProtKB-KW"/>
</dbReference>
<feature type="region of interest" description="Disordered" evidence="5">
    <location>
        <begin position="300"/>
        <end position="322"/>
    </location>
</feature>
<dbReference type="GO" id="GO:0016925">
    <property type="term" value="P:protein sumoylation"/>
    <property type="evidence" value="ECO:0007669"/>
    <property type="project" value="TreeGrafter"/>
</dbReference>
<dbReference type="Proteomes" id="UP000799778">
    <property type="component" value="Unassembled WGS sequence"/>
</dbReference>
<gene>
    <name evidence="7" type="ORF">BU24DRAFT_344609</name>
</gene>
<feature type="region of interest" description="Disordered" evidence="5">
    <location>
        <begin position="675"/>
        <end position="704"/>
    </location>
</feature>
<evidence type="ECO:0000256" key="3">
    <source>
        <dbReference type="ARBA" id="ARBA00022833"/>
    </source>
</evidence>
<dbReference type="GeneID" id="54280805"/>
<dbReference type="AlphaFoldDB" id="A0A6A5XXS5"/>
<feature type="domain" description="SP-RING-type" evidence="6">
    <location>
        <begin position="564"/>
        <end position="654"/>
    </location>
</feature>
<dbReference type="Gene3D" id="3.30.40.10">
    <property type="entry name" value="Zinc/RING finger domain, C3HC4 (zinc finger)"/>
    <property type="match status" value="1"/>
</dbReference>
<evidence type="ECO:0000313" key="8">
    <source>
        <dbReference type="Proteomes" id="UP000799778"/>
    </source>
</evidence>
<feature type="compositionally biased region" description="Polar residues" evidence="5">
    <location>
        <begin position="300"/>
        <end position="310"/>
    </location>
</feature>
<dbReference type="PROSITE" id="PS51044">
    <property type="entry name" value="ZF_SP_RING"/>
    <property type="match status" value="1"/>
</dbReference>
<dbReference type="InterPro" id="IPR004181">
    <property type="entry name" value="Znf_MIZ"/>
</dbReference>
<keyword evidence="2 4" id="KW-0863">Zinc-finger</keyword>
<evidence type="ECO:0000259" key="6">
    <source>
        <dbReference type="PROSITE" id="PS51044"/>
    </source>
</evidence>
<keyword evidence="3" id="KW-0862">Zinc</keyword>
<evidence type="ECO:0000256" key="2">
    <source>
        <dbReference type="ARBA" id="ARBA00022771"/>
    </source>
</evidence>
<feature type="compositionally biased region" description="Basic and acidic residues" evidence="5">
    <location>
        <begin position="676"/>
        <end position="693"/>
    </location>
</feature>
<evidence type="ECO:0000313" key="7">
    <source>
        <dbReference type="EMBL" id="KAF2017713.1"/>
    </source>
</evidence>
<keyword evidence="1" id="KW-0479">Metal-binding</keyword>
<name>A0A6A5XXS5_9PLEO</name>
<dbReference type="PANTHER" id="PTHR10782:SF4">
    <property type="entry name" value="TONALLI, ISOFORM E"/>
    <property type="match status" value="1"/>
</dbReference>
<reference evidence="7" key="1">
    <citation type="journal article" date="2020" name="Stud. Mycol.">
        <title>101 Dothideomycetes genomes: a test case for predicting lifestyles and emergence of pathogens.</title>
        <authorList>
            <person name="Haridas S."/>
            <person name="Albert R."/>
            <person name="Binder M."/>
            <person name="Bloem J."/>
            <person name="Labutti K."/>
            <person name="Salamov A."/>
            <person name="Andreopoulos B."/>
            <person name="Baker S."/>
            <person name="Barry K."/>
            <person name="Bills G."/>
            <person name="Bluhm B."/>
            <person name="Cannon C."/>
            <person name="Castanera R."/>
            <person name="Culley D."/>
            <person name="Daum C."/>
            <person name="Ezra D."/>
            <person name="Gonzalez J."/>
            <person name="Henrissat B."/>
            <person name="Kuo A."/>
            <person name="Liang C."/>
            <person name="Lipzen A."/>
            <person name="Lutzoni F."/>
            <person name="Magnuson J."/>
            <person name="Mondo S."/>
            <person name="Nolan M."/>
            <person name="Ohm R."/>
            <person name="Pangilinan J."/>
            <person name="Park H.-J."/>
            <person name="Ramirez L."/>
            <person name="Alfaro M."/>
            <person name="Sun H."/>
            <person name="Tritt A."/>
            <person name="Yoshinaga Y."/>
            <person name="Zwiers L.-H."/>
            <person name="Turgeon B."/>
            <person name="Goodwin S."/>
            <person name="Spatafora J."/>
            <person name="Crous P."/>
            <person name="Grigoriev I."/>
        </authorList>
    </citation>
    <scope>NUCLEOTIDE SEQUENCE</scope>
    <source>
        <strain evidence="7">CBS 175.79</strain>
    </source>
</reference>
<dbReference type="RefSeq" id="XP_033386052.1">
    <property type="nucleotide sequence ID" value="XM_033523408.1"/>
</dbReference>